<keyword evidence="2" id="KW-1185">Reference proteome</keyword>
<gene>
    <name evidence="1" type="ORF">K458DRAFT_154914</name>
</gene>
<organism evidence="1 2">
    <name type="scientific">Lentithecium fluviatile CBS 122367</name>
    <dbReference type="NCBI Taxonomy" id="1168545"/>
    <lineage>
        <taxon>Eukaryota</taxon>
        <taxon>Fungi</taxon>
        <taxon>Dikarya</taxon>
        <taxon>Ascomycota</taxon>
        <taxon>Pezizomycotina</taxon>
        <taxon>Dothideomycetes</taxon>
        <taxon>Pleosporomycetidae</taxon>
        <taxon>Pleosporales</taxon>
        <taxon>Massarineae</taxon>
        <taxon>Lentitheciaceae</taxon>
        <taxon>Lentithecium</taxon>
    </lineage>
</organism>
<sequence length="221" mass="24376">MLADSAAIQHTRLDCHVTRQASTHSLPARAPFGLPSVASSRRNWQRFCTPSLICPQPPRDIHIDGATHIASALHHLSSPVTGCLRQRDWPDFQPTACAGRLSSRCLSGQEGTLGQEDPNCLHDGSTNHQPATVQFAIPQHLIHQLRPTTSWIKPDISEWPTIYLLLSIVFETLYNVSSAHTTVAIPVSDPRGRLGSTVEAAVHLHPRCWPTTHHPRLRGSM</sequence>
<protein>
    <submittedName>
        <fullName evidence="1">Uncharacterized protein</fullName>
    </submittedName>
</protein>
<name>A0A6G1JFP3_9PLEO</name>
<evidence type="ECO:0000313" key="1">
    <source>
        <dbReference type="EMBL" id="KAF2688949.1"/>
    </source>
</evidence>
<dbReference type="AlphaFoldDB" id="A0A6G1JFP3"/>
<dbReference type="EMBL" id="MU005573">
    <property type="protein sequence ID" value="KAF2688949.1"/>
    <property type="molecule type" value="Genomic_DNA"/>
</dbReference>
<reference evidence="1" key="1">
    <citation type="journal article" date="2020" name="Stud. Mycol.">
        <title>101 Dothideomycetes genomes: a test case for predicting lifestyles and emergence of pathogens.</title>
        <authorList>
            <person name="Haridas S."/>
            <person name="Albert R."/>
            <person name="Binder M."/>
            <person name="Bloem J."/>
            <person name="Labutti K."/>
            <person name="Salamov A."/>
            <person name="Andreopoulos B."/>
            <person name="Baker S."/>
            <person name="Barry K."/>
            <person name="Bills G."/>
            <person name="Bluhm B."/>
            <person name="Cannon C."/>
            <person name="Castanera R."/>
            <person name="Culley D."/>
            <person name="Daum C."/>
            <person name="Ezra D."/>
            <person name="Gonzalez J."/>
            <person name="Henrissat B."/>
            <person name="Kuo A."/>
            <person name="Liang C."/>
            <person name="Lipzen A."/>
            <person name="Lutzoni F."/>
            <person name="Magnuson J."/>
            <person name="Mondo S."/>
            <person name="Nolan M."/>
            <person name="Ohm R."/>
            <person name="Pangilinan J."/>
            <person name="Park H.-J."/>
            <person name="Ramirez L."/>
            <person name="Alfaro M."/>
            <person name="Sun H."/>
            <person name="Tritt A."/>
            <person name="Yoshinaga Y."/>
            <person name="Zwiers L.-H."/>
            <person name="Turgeon B."/>
            <person name="Goodwin S."/>
            <person name="Spatafora J."/>
            <person name="Crous P."/>
            <person name="Grigoriev I."/>
        </authorList>
    </citation>
    <scope>NUCLEOTIDE SEQUENCE</scope>
    <source>
        <strain evidence="1">CBS 122367</strain>
    </source>
</reference>
<accession>A0A6G1JFP3</accession>
<proteinExistence type="predicted"/>
<dbReference type="Proteomes" id="UP000799291">
    <property type="component" value="Unassembled WGS sequence"/>
</dbReference>
<evidence type="ECO:0000313" key="2">
    <source>
        <dbReference type="Proteomes" id="UP000799291"/>
    </source>
</evidence>